<evidence type="ECO:0000313" key="2">
    <source>
        <dbReference type="EMBL" id="QQL49209.1"/>
    </source>
</evidence>
<reference evidence="2 3" key="1">
    <citation type="submission" date="2020-12" db="EMBL/GenBank/DDBJ databases">
        <title>HMF7856_wgs.fasta genome submission.</title>
        <authorList>
            <person name="Kang H."/>
            <person name="Kim H."/>
            <person name="Joh K."/>
        </authorList>
    </citation>
    <scope>NUCLEOTIDE SEQUENCE [LARGE SCALE GENOMIC DNA]</scope>
    <source>
        <strain evidence="2 3">HMF7856</strain>
    </source>
</reference>
<evidence type="ECO:0000313" key="3">
    <source>
        <dbReference type="Proteomes" id="UP000429232"/>
    </source>
</evidence>
<keyword evidence="3" id="KW-1185">Reference proteome</keyword>
<dbReference type="CDD" id="cd06529">
    <property type="entry name" value="S24_LexA-like"/>
    <property type="match status" value="1"/>
</dbReference>
<dbReference type="EMBL" id="CP066775">
    <property type="protein sequence ID" value="QQL49209.1"/>
    <property type="molecule type" value="Genomic_DNA"/>
</dbReference>
<dbReference type="InterPro" id="IPR036286">
    <property type="entry name" value="LexA/Signal_pep-like_sf"/>
</dbReference>
<name>A0A6I4I7D6_9SPHI</name>
<dbReference type="RefSeq" id="WP_157526835.1">
    <property type="nucleotide sequence ID" value="NZ_CP066775.1"/>
</dbReference>
<dbReference type="InterPro" id="IPR039418">
    <property type="entry name" value="LexA-like"/>
</dbReference>
<sequence length="144" mass="16196">MLRFKKQKVSRAVKGFRLPTIEYEEDMLDIADKIVVDADNTYYMQMDSDAMIAHGIYKGSLLAVDKTLNAAHGCIVVAFLNGEWFVRQYNCQNEQVSLKGSQPHHTINISKGDTLTIWGVVTVTVSCMLPKTMLKGKYRDVCAC</sequence>
<dbReference type="AlphaFoldDB" id="A0A6I4I7D6"/>
<dbReference type="Gene3D" id="2.10.109.10">
    <property type="entry name" value="Umud Fragment, subunit A"/>
    <property type="match status" value="1"/>
</dbReference>
<gene>
    <name evidence="2" type="ORF">GO620_013630</name>
</gene>
<proteinExistence type="predicted"/>
<dbReference type="Pfam" id="PF00717">
    <property type="entry name" value="Peptidase_S24"/>
    <property type="match status" value="1"/>
</dbReference>
<dbReference type="KEGG" id="mgik:GO620_013630"/>
<accession>A0A6I4I7D6</accession>
<feature type="domain" description="Peptidase S24/S26A/S26B/S26C" evidence="1">
    <location>
        <begin position="14"/>
        <end position="121"/>
    </location>
</feature>
<protein>
    <recommendedName>
        <fullName evidence="1">Peptidase S24/S26A/S26B/S26C domain-containing protein</fullName>
    </recommendedName>
</protein>
<dbReference type="SUPFAM" id="SSF51306">
    <property type="entry name" value="LexA/Signal peptidase"/>
    <property type="match status" value="1"/>
</dbReference>
<dbReference type="Proteomes" id="UP000429232">
    <property type="component" value="Chromosome"/>
</dbReference>
<organism evidence="2 3">
    <name type="scientific">Mucilaginibacter ginkgonis</name>
    <dbReference type="NCBI Taxonomy" id="2682091"/>
    <lineage>
        <taxon>Bacteria</taxon>
        <taxon>Pseudomonadati</taxon>
        <taxon>Bacteroidota</taxon>
        <taxon>Sphingobacteriia</taxon>
        <taxon>Sphingobacteriales</taxon>
        <taxon>Sphingobacteriaceae</taxon>
        <taxon>Mucilaginibacter</taxon>
    </lineage>
</organism>
<evidence type="ECO:0000259" key="1">
    <source>
        <dbReference type="Pfam" id="PF00717"/>
    </source>
</evidence>
<dbReference type="InterPro" id="IPR015927">
    <property type="entry name" value="Peptidase_S24_S26A/B/C"/>
</dbReference>